<accession>A0A2Z7D3L4</accession>
<evidence type="ECO:0000313" key="2">
    <source>
        <dbReference type="EMBL" id="KZV51594.1"/>
    </source>
</evidence>
<feature type="domain" description="MATH" evidence="1">
    <location>
        <begin position="177"/>
        <end position="304"/>
    </location>
</feature>
<gene>
    <name evidence="2" type="ORF">F511_10547</name>
</gene>
<sequence>MASDLDQDGVVSRAVSDVPPIHYVTKISMFSQLSKNNIDKYTSSHFDAGGYKWKLAIHPNGNKNKGITDHISFYLGIVEGESPSPGWEIRATFRLFLLDQNKDNYLILQDVEEKGRRFRGTKLEWGFDRFISHDAFKNPENGYLINDTSVFGAEVYVCQEKGAAKGECLSMIKDAVSYKNTWRIENYSGLKDDCVDSKVFVAADKKWKIQLYPKGKGSGTGSYVSLYLTLAEPENLPPTSKIYAEFTLRILDQISSNHYFGKANYWFSASNTTCGWPRFVSHAYFSTSSVGLLVKNVCLVDAEVTVHGIVKSL</sequence>
<dbReference type="InterPro" id="IPR008974">
    <property type="entry name" value="TRAF-like"/>
</dbReference>
<reference evidence="2 3" key="1">
    <citation type="journal article" date="2015" name="Proc. Natl. Acad. Sci. U.S.A.">
        <title>The resurrection genome of Boea hygrometrica: A blueprint for survival of dehydration.</title>
        <authorList>
            <person name="Xiao L."/>
            <person name="Yang G."/>
            <person name="Zhang L."/>
            <person name="Yang X."/>
            <person name="Zhao S."/>
            <person name="Ji Z."/>
            <person name="Zhou Q."/>
            <person name="Hu M."/>
            <person name="Wang Y."/>
            <person name="Chen M."/>
            <person name="Xu Y."/>
            <person name="Jin H."/>
            <person name="Xiao X."/>
            <person name="Hu G."/>
            <person name="Bao F."/>
            <person name="Hu Y."/>
            <person name="Wan P."/>
            <person name="Li L."/>
            <person name="Deng X."/>
            <person name="Kuang T."/>
            <person name="Xiang C."/>
            <person name="Zhu J.K."/>
            <person name="Oliver M.J."/>
            <person name="He Y."/>
        </authorList>
    </citation>
    <scope>NUCLEOTIDE SEQUENCE [LARGE SCALE GENOMIC DNA]</scope>
    <source>
        <strain evidence="3">cv. XS01</strain>
    </source>
</reference>
<dbReference type="Proteomes" id="UP000250235">
    <property type="component" value="Unassembled WGS sequence"/>
</dbReference>
<dbReference type="InterPro" id="IPR002083">
    <property type="entry name" value="MATH/TRAF_dom"/>
</dbReference>
<dbReference type="SUPFAM" id="SSF49599">
    <property type="entry name" value="TRAF domain-like"/>
    <property type="match status" value="2"/>
</dbReference>
<dbReference type="Gene3D" id="2.60.210.10">
    <property type="entry name" value="Apoptosis, Tumor Necrosis Factor Receptor Associated Protein 2, Chain A"/>
    <property type="match status" value="2"/>
</dbReference>
<dbReference type="OrthoDB" id="1883087at2759"/>
<dbReference type="SMART" id="SM00061">
    <property type="entry name" value="MATH"/>
    <property type="match status" value="2"/>
</dbReference>
<dbReference type="Pfam" id="PF22486">
    <property type="entry name" value="MATH_2"/>
    <property type="match status" value="2"/>
</dbReference>
<name>A0A2Z7D3L4_9LAMI</name>
<dbReference type="PANTHER" id="PTHR46162">
    <property type="entry name" value="TRAF-LIKE FAMILY PROTEIN"/>
    <property type="match status" value="1"/>
</dbReference>
<dbReference type="PROSITE" id="PS50144">
    <property type="entry name" value="MATH"/>
    <property type="match status" value="2"/>
</dbReference>
<dbReference type="AlphaFoldDB" id="A0A2Z7D3L4"/>
<dbReference type="CDD" id="cd00121">
    <property type="entry name" value="MATH"/>
    <property type="match status" value="2"/>
</dbReference>
<evidence type="ECO:0000313" key="3">
    <source>
        <dbReference type="Proteomes" id="UP000250235"/>
    </source>
</evidence>
<evidence type="ECO:0000259" key="1">
    <source>
        <dbReference type="PROSITE" id="PS50144"/>
    </source>
</evidence>
<protein>
    <recommendedName>
        <fullName evidence="1">MATH domain-containing protein</fullName>
    </recommendedName>
</protein>
<organism evidence="2 3">
    <name type="scientific">Dorcoceras hygrometricum</name>
    <dbReference type="NCBI Taxonomy" id="472368"/>
    <lineage>
        <taxon>Eukaryota</taxon>
        <taxon>Viridiplantae</taxon>
        <taxon>Streptophyta</taxon>
        <taxon>Embryophyta</taxon>
        <taxon>Tracheophyta</taxon>
        <taxon>Spermatophyta</taxon>
        <taxon>Magnoliopsida</taxon>
        <taxon>eudicotyledons</taxon>
        <taxon>Gunneridae</taxon>
        <taxon>Pentapetalae</taxon>
        <taxon>asterids</taxon>
        <taxon>lamiids</taxon>
        <taxon>Lamiales</taxon>
        <taxon>Gesneriaceae</taxon>
        <taxon>Didymocarpoideae</taxon>
        <taxon>Trichosporeae</taxon>
        <taxon>Loxocarpinae</taxon>
        <taxon>Dorcoceras</taxon>
    </lineage>
</organism>
<keyword evidence="3" id="KW-1185">Reference proteome</keyword>
<feature type="domain" description="MATH" evidence="1">
    <location>
        <begin position="20"/>
        <end position="155"/>
    </location>
</feature>
<dbReference type="PANTHER" id="PTHR46162:SF2">
    <property type="entry name" value="ANKYRIN REPEAT-CONTAINING PROTEIN-RELATED"/>
    <property type="match status" value="1"/>
</dbReference>
<proteinExistence type="predicted"/>
<dbReference type="EMBL" id="KQ991595">
    <property type="protein sequence ID" value="KZV51594.1"/>
    <property type="molecule type" value="Genomic_DNA"/>
</dbReference>